<dbReference type="GO" id="GO:0031317">
    <property type="term" value="C:tripartite ATP-independent periplasmic transporter complex"/>
    <property type="evidence" value="ECO:0007669"/>
    <property type="project" value="InterPro"/>
</dbReference>
<reference evidence="2" key="1">
    <citation type="submission" date="2017-06" db="EMBL/GenBank/DDBJ databases">
        <title>Whole genome sequence of Laribacter hongkongensis LHGZ1.</title>
        <authorList>
            <person name="Chen D."/>
            <person name="Wu H."/>
            <person name="Chen J."/>
        </authorList>
    </citation>
    <scope>NUCLEOTIDE SEQUENCE [LARGE SCALE GENOMIC DNA]</scope>
    <source>
        <strain evidence="2">LHGZ1</strain>
    </source>
</reference>
<dbReference type="NCBIfam" id="NF037995">
    <property type="entry name" value="TRAP_S1"/>
    <property type="match status" value="1"/>
</dbReference>
<name>A0A248LMV5_9NEIS</name>
<evidence type="ECO:0000313" key="1">
    <source>
        <dbReference type="EMBL" id="ASJ26002.1"/>
    </source>
</evidence>
<dbReference type="AlphaFoldDB" id="A0A248LMV5"/>
<dbReference type="NCBIfam" id="TIGR01409">
    <property type="entry name" value="TAT_signal_seq"/>
    <property type="match status" value="1"/>
</dbReference>
<gene>
    <name evidence="1" type="ORF">LHGZ1_3171</name>
</gene>
<dbReference type="GO" id="GO:0055085">
    <property type="term" value="P:transmembrane transport"/>
    <property type="evidence" value="ECO:0007669"/>
    <property type="project" value="InterPro"/>
</dbReference>
<dbReference type="RefSeq" id="WP_088861648.1">
    <property type="nucleotide sequence ID" value="NZ_CP022115.1"/>
</dbReference>
<dbReference type="GO" id="GO:0015849">
    <property type="term" value="P:organic acid transport"/>
    <property type="evidence" value="ECO:0007669"/>
    <property type="project" value="InterPro"/>
</dbReference>
<dbReference type="Gene3D" id="3.40.190.10">
    <property type="entry name" value="Periplasmic binding protein-like II"/>
    <property type="match status" value="1"/>
</dbReference>
<proteinExistence type="predicted"/>
<organism evidence="1 2">
    <name type="scientific">Laribacter hongkongensis</name>
    <dbReference type="NCBI Taxonomy" id="168471"/>
    <lineage>
        <taxon>Bacteria</taxon>
        <taxon>Pseudomonadati</taxon>
        <taxon>Pseudomonadota</taxon>
        <taxon>Betaproteobacteria</taxon>
        <taxon>Neisseriales</taxon>
        <taxon>Aquaspirillaceae</taxon>
        <taxon>Laribacter</taxon>
    </lineage>
</organism>
<dbReference type="SUPFAM" id="SSF53850">
    <property type="entry name" value="Periplasmic binding protein-like II"/>
    <property type="match status" value="1"/>
</dbReference>
<evidence type="ECO:0000313" key="2">
    <source>
        <dbReference type="Proteomes" id="UP000197424"/>
    </source>
</evidence>
<dbReference type="CDD" id="cd13682">
    <property type="entry name" value="PBP2_TRAP_alpha-ketoacid"/>
    <property type="match status" value="1"/>
</dbReference>
<dbReference type="GO" id="GO:0043177">
    <property type="term" value="F:organic acid binding"/>
    <property type="evidence" value="ECO:0007669"/>
    <property type="project" value="InterPro"/>
</dbReference>
<accession>A0A248LMV5</accession>
<dbReference type="PANTHER" id="PTHR33376">
    <property type="match status" value="1"/>
</dbReference>
<dbReference type="OrthoDB" id="9769667at2"/>
<dbReference type="EMBL" id="CP022115">
    <property type="protein sequence ID" value="ASJ26002.1"/>
    <property type="molecule type" value="Genomic_DNA"/>
</dbReference>
<dbReference type="InterPro" id="IPR038404">
    <property type="entry name" value="TRAP_DctP_sf"/>
</dbReference>
<dbReference type="PROSITE" id="PS51318">
    <property type="entry name" value="TAT"/>
    <property type="match status" value="1"/>
</dbReference>
<dbReference type="PIRSF" id="PIRSF039026">
    <property type="entry name" value="SiaP"/>
    <property type="match status" value="1"/>
</dbReference>
<protein>
    <submittedName>
        <fullName evidence="1">ABC transporter substrate-binding protein</fullName>
    </submittedName>
</protein>
<dbReference type="Proteomes" id="UP000197424">
    <property type="component" value="Chromosome"/>
</dbReference>
<dbReference type="InterPro" id="IPR018389">
    <property type="entry name" value="DctP_fam"/>
</dbReference>
<dbReference type="InterPro" id="IPR006311">
    <property type="entry name" value="TAT_signal"/>
</dbReference>
<dbReference type="PANTHER" id="PTHR33376:SF5">
    <property type="entry name" value="EXTRACYTOPLASMIC SOLUTE RECEPTOR PROTEIN"/>
    <property type="match status" value="1"/>
</dbReference>
<dbReference type="InterPro" id="IPR019546">
    <property type="entry name" value="TAT_signal_bac_arc"/>
</dbReference>
<dbReference type="InterPro" id="IPR026289">
    <property type="entry name" value="SBP_TakP-like"/>
</dbReference>
<dbReference type="InterPro" id="IPR041722">
    <property type="entry name" value="TakP/all3028"/>
</dbReference>
<dbReference type="Pfam" id="PF03480">
    <property type="entry name" value="DctP"/>
    <property type="match status" value="1"/>
</dbReference>
<sequence length="364" mass="40014">MERRTFLKKASVAGLAAGTLAAPAIAAAEPQIRWRLASSFPKSLDTIYGGAEDLANRVREMTDGKFDIRVFAGGEIVPGLQVLDAVSNGTVEIGHSCSYYYVGKNKAFAFDTSLPFGLTAREQNAWMYYGGGEKLMAELFDQYKILALPGGNTGAQMGGWFRKPITSLADLKGLKMRIPGIGGEIMAKLGAVPQTLSGGDIYPSLEKGTIDAAEWVGPYDDEKLGFYKIAKYYYYPGFWEPGPQVSFYIGKEAWARLPKAYQAALRCAAAETNVKMLADYDAKNPAALARLLKQGVKLQKYPDDVLKGAFKASEELYAEESAKNPLFKKIYASWAPFRNNEARWMSIAEAPLERFMQANPLKVK</sequence>
<dbReference type="Gene3D" id="3.40.190.170">
    <property type="entry name" value="Bacterial extracellular solute-binding protein, family 7"/>
    <property type="match status" value="1"/>
</dbReference>